<dbReference type="InterPro" id="IPR047568">
    <property type="entry name" value="ATLF-like_dom"/>
</dbReference>
<dbReference type="PROSITE" id="PS51995">
    <property type="entry name" value="ATLF"/>
    <property type="match status" value="1"/>
</dbReference>
<evidence type="ECO:0000313" key="5">
    <source>
        <dbReference type="Proteomes" id="UP000254512"/>
    </source>
</evidence>
<dbReference type="Gene3D" id="3.40.390.10">
    <property type="entry name" value="Collagenase (Catalytic Domain)"/>
    <property type="match status" value="1"/>
</dbReference>
<evidence type="ECO:0000256" key="1">
    <source>
        <dbReference type="ARBA" id="ARBA00004613"/>
    </source>
</evidence>
<dbReference type="AlphaFoldDB" id="A0A377HNK7"/>
<accession>A0A377HNK7</accession>
<dbReference type="GO" id="GO:0005576">
    <property type="term" value="C:extracellular region"/>
    <property type="evidence" value="ECO:0007669"/>
    <property type="project" value="UniProtKB-SubCell"/>
</dbReference>
<reference evidence="4 5" key="1">
    <citation type="submission" date="2018-06" db="EMBL/GenBank/DDBJ databases">
        <authorList>
            <consortium name="Pathogen Informatics"/>
            <person name="Doyle S."/>
        </authorList>
    </citation>
    <scope>NUCLEOTIDE SEQUENCE [LARGE SCALE GENOMIC DNA]</scope>
    <source>
        <strain evidence="4 5">NCTC11645</strain>
    </source>
</reference>
<name>A0A377HNK7_GRIHO</name>
<gene>
    <name evidence="4" type="ORF">NCTC11645_02152</name>
</gene>
<dbReference type="Pfam" id="PF07737">
    <property type="entry name" value="ATLF"/>
    <property type="match status" value="1"/>
</dbReference>
<comment type="subcellular location">
    <subcellularLocation>
        <location evidence="1">Secreted</location>
    </subcellularLocation>
</comment>
<dbReference type="SUPFAM" id="SSF55486">
    <property type="entry name" value="Metalloproteases ('zincins'), catalytic domain"/>
    <property type="match status" value="1"/>
</dbReference>
<proteinExistence type="predicted"/>
<feature type="domain" description="ATLF-like" evidence="3">
    <location>
        <begin position="135"/>
        <end position="334"/>
    </location>
</feature>
<dbReference type="EMBL" id="UGHD01000002">
    <property type="protein sequence ID" value="STO57759.1"/>
    <property type="molecule type" value="Genomic_DNA"/>
</dbReference>
<dbReference type="GO" id="GO:0008237">
    <property type="term" value="F:metallopeptidase activity"/>
    <property type="evidence" value="ECO:0007669"/>
    <property type="project" value="InterPro"/>
</dbReference>
<dbReference type="Proteomes" id="UP000254512">
    <property type="component" value="Unassembled WGS sequence"/>
</dbReference>
<protein>
    <recommendedName>
        <fullName evidence="3">ATLF-like domain-containing protein</fullName>
    </recommendedName>
</protein>
<evidence type="ECO:0000256" key="2">
    <source>
        <dbReference type="ARBA" id="ARBA00022525"/>
    </source>
</evidence>
<organism evidence="4 5">
    <name type="scientific">Grimontia hollisae</name>
    <name type="common">Vibrio hollisae</name>
    <dbReference type="NCBI Taxonomy" id="673"/>
    <lineage>
        <taxon>Bacteria</taxon>
        <taxon>Pseudomonadati</taxon>
        <taxon>Pseudomonadota</taxon>
        <taxon>Gammaproteobacteria</taxon>
        <taxon>Vibrionales</taxon>
        <taxon>Vibrionaceae</taxon>
        <taxon>Grimontia</taxon>
    </lineage>
</organism>
<evidence type="ECO:0000313" key="4">
    <source>
        <dbReference type="EMBL" id="STO57759.1"/>
    </source>
</evidence>
<sequence>MIKFPKFNIIHTTSSALSNGDLTFAQKIARIKVEQSKKTSKYKTFNKVNKNKERREEKLALVNTLIAYNANYYGEKFLFCSTYERLVKNIRHKFDGLAWDYINQNLCFENKSGVISSDDMIKLIKIVRSTEFTKLNVLSKMVTVNKTSNIDEHARKLVMKELDKLPSSLIFEAYNKGMTVVITHDDVTTYRTDLLDESVPGWEKESWEGIPGAGGFENKETVIALKFNPNRKCWEIPNNHGSCNLILHEFGHSIDKVLGVARTGMVTSETKSFYKAWYADFNLLDGDYYQGNESDVDFYRPLSESYAEAFALTFNDKNEIKWPHIQKYIKGQFI</sequence>
<dbReference type="InterPro" id="IPR014781">
    <property type="entry name" value="Anthrax_toxin_lethal/edema_N/C"/>
</dbReference>
<keyword evidence="2" id="KW-0964">Secreted</keyword>
<evidence type="ECO:0000259" key="3">
    <source>
        <dbReference type="PROSITE" id="PS51995"/>
    </source>
</evidence>
<dbReference type="InterPro" id="IPR024079">
    <property type="entry name" value="MetalloPept_cat_dom_sf"/>
</dbReference>